<dbReference type="PROSITE" id="PS50097">
    <property type="entry name" value="BTB"/>
    <property type="match status" value="1"/>
</dbReference>
<evidence type="ECO:0000256" key="4">
    <source>
        <dbReference type="ARBA" id="ARBA00022723"/>
    </source>
</evidence>
<dbReference type="InterPro" id="IPR021094">
    <property type="entry name" value="NPR1/NIM1-like_C"/>
</dbReference>
<comment type="similarity">
    <text evidence="13">Belongs to the plant 'ANKYRIN-BTB/POZ' family. 'NPR1-like' subfamily.</text>
</comment>
<evidence type="ECO:0000256" key="11">
    <source>
        <dbReference type="ARBA" id="ARBA00023242"/>
    </source>
</evidence>
<evidence type="ECO:0000256" key="9">
    <source>
        <dbReference type="ARBA" id="ARBA00022833"/>
    </source>
</evidence>
<comment type="pathway">
    <text evidence="2">Protein modification; protein ubiquitination.</text>
</comment>
<dbReference type="PANTHER" id="PTHR46475">
    <property type="entry name" value="REGULATORY PROTEIN NPR3"/>
    <property type="match status" value="1"/>
</dbReference>
<dbReference type="PROSITE" id="PS52046">
    <property type="entry name" value="ZF_C2HC_NPR"/>
    <property type="match status" value="1"/>
</dbReference>
<feature type="domain" description="BTB" evidence="16">
    <location>
        <begin position="52"/>
        <end position="125"/>
    </location>
</feature>
<dbReference type="GO" id="GO:0005737">
    <property type="term" value="C:cytoplasm"/>
    <property type="evidence" value="ECO:0007669"/>
    <property type="project" value="UniProtKB-SubCell"/>
</dbReference>
<dbReference type="SMART" id="SM00248">
    <property type="entry name" value="ANK"/>
    <property type="match status" value="3"/>
</dbReference>
<dbReference type="PANTHER" id="PTHR46475:SF1">
    <property type="entry name" value="REGULATORY PROTEIN NPR2"/>
    <property type="match status" value="1"/>
</dbReference>
<keyword evidence="10" id="KW-0040">ANK repeat</keyword>
<accession>A0AAD4TAN4</accession>
<dbReference type="AlphaFoldDB" id="A0AAD4TAN4"/>
<dbReference type="GO" id="GO:2000022">
    <property type="term" value="P:regulation of jasmonic acid mediated signaling pathway"/>
    <property type="evidence" value="ECO:0007669"/>
    <property type="project" value="InterPro"/>
</dbReference>
<dbReference type="InterPro" id="IPR002110">
    <property type="entry name" value="Ankyrin_rpt"/>
</dbReference>
<name>A0AAD4TAN4_9MAGN</name>
<dbReference type="SUPFAM" id="SSF48403">
    <property type="entry name" value="Ankyrin repeat"/>
    <property type="match status" value="1"/>
</dbReference>
<dbReference type="Pfam" id="PF12796">
    <property type="entry name" value="Ank_2"/>
    <property type="match status" value="1"/>
</dbReference>
<dbReference type="SUPFAM" id="SSF54695">
    <property type="entry name" value="POZ domain"/>
    <property type="match status" value="1"/>
</dbReference>
<dbReference type="InterPro" id="IPR044292">
    <property type="entry name" value="NPR"/>
</dbReference>
<evidence type="ECO:0000256" key="14">
    <source>
        <dbReference type="PROSITE-ProRule" id="PRU01391"/>
    </source>
</evidence>
<comment type="subcellular location">
    <subcellularLocation>
        <location evidence="1">Cytoplasm</location>
    </subcellularLocation>
    <subcellularLocation>
        <location evidence="12">Nucleus</location>
        <location evidence="12">Nuclear body</location>
    </subcellularLocation>
</comment>
<dbReference type="Gene3D" id="1.25.40.20">
    <property type="entry name" value="Ankyrin repeat-containing domain"/>
    <property type="match status" value="1"/>
</dbReference>
<dbReference type="FunFam" id="1.25.40.20:FF:000239">
    <property type="entry name" value="BTB/POZ domain and ankyrin repeat-containing protein NPR1"/>
    <property type="match status" value="1"/>
</dbReference>
<keyword evidence="5" id="KW-0677">Repeat</keyword>
<evidence type="ECO:0000256" key="2">
    <source>
        <dbReference type="ARBA" id="ARBA00004906"/>
    </source>
</evidence>
<dbReference type="Pfam" id="PF12313">
    <property type="entry name" value="NPR1_like_C"/>
    <property type="match status" value="1"/>
</dbReference>
<dbReference type="InterPro" id="IPR011333">
    <property type="entry name" value="SKP1/BTB/POZ_sf"/>
</dbReference>
<evidence type="ECO:0000256" key="6">
    <source>
        <dbReference type="ARBA" id="ARBA00022771"/>
    </source>
</evidence>
<evidence type="ECO:0000256" key="12">
    <source>
        <dbReference type="ARBA" id="ARBA00034306"/>
    </source>
</evidence>
<evidence type="ECO:0000256" key="8">
    <source>
        <dbReference type="ARBA" id="ARBA00022821"/>
    </source>
</evidence>
<keyword evidence="8" id="KW-0611">Plant defense</keyword>
<dbReference type="GO" id="GO:0016604">
    <property type="term" value="C:nuclear body"/>
    <property type="evidence" value="ECO:0007669"/>
    <property type="project" value="UniProtKB-SubCell"/>
</dbReference>
<reference evidence="18" key="1">
    <citation type="submission" date="2022-04" db="EMBL/GenBank/DDBJ databases">
        <title>A functionally conserved STORR gene fusion in Papaver species that diverged 16.8 million years ago.</title>
        <authorList>
            <person name="Catania T."/>
        </authorList>
    </citation>
    <scope>NUCLEOTIDE SEQUENCE</scope>
    <source>
        <strain evidence="18">S-188037</strain>
    </source>
</reference>
<evidence type="ECO:0000256" key="7">
    <source>
        <dbReference type="ARBA" id="ARBA00022786"/>
    </source>
</evidence>
<proteinExistence type="inferred from homology"/>
<dbReference type="CDD" id="cd18310">
    <property type="entry name" value="BTB_POZ_NPR_plant"/>
    <property type="match status" value="1"/>
</dbReference>
<dbReference type="Pfam" id="PF00651">
    <property type="entry name" value="BTB"/>
    <property type="match status" value="1"/>
</dbReference>
<sequence length="577" mass="64760">MNSTSILTDSNDNSGGSISIEQENITPEITALRRLSTNLESTFQSTDFDFCSDAKIVLSDSREILIHRVILSSRSPFFKSVFGKDKDEKKFEVKKLMSVGVVDVGFDSLSVVLFYLYSGKVKPLPREASACVDEECQHIGCRPVVDLMIQVLYASHVFQIPELVSLFQRRLLDILGNVIVDDIMVILSVANMCDKICEKLVTACIGIIVKSDIDSVTLEKGLPPDIFKQVMDSRLELGSVDTDIDEKAARRIRTMHKALDWDDVELIEKLLKEGNTNLDEANALHYAVAYCDAKTTEELLKMGLADVNRRNQRGYTVLHVAAMRKDPGIIASIVTKGARPTDVTPDGRKALQIAKRLTKWMDYHKFTERGQKAPKERLCIEILEQAETNEPLGGEASLSLALAGDDLRERWVYLENRVKLAKLFFPEEAQVAMDIAQVKGTLEFLADANCKELPGGEIVPLNLNEAPFFMEELHHKRIGALSRMVDFGKRYFPRCSNVLNKIVDTKDLLDLADLKNGSQEEQQLKKKRFLEIQDSLKDAFDKDKVEFDQCKANSASSSSASKGLSQRQDKSSKKRKK</sequence>
<feature type="domain" description="C2HC NPR-type" evidence="17">
    <location>
        <begin position="128"/>
        <end position="142"/>
    </location>
</feature>
<evidence type="ECO:0000259" key="16">
    <source>
        <dbReference type="PROSITE" id="PS50097"/>
    </source>
</evidence>
<feature type="region of interest" description="Disordered" evidence="15">
    <location>
        <begin position="551"/>
        <end position="577"/>
    </location>
</feature>
<keyword evidence="6 14" id="KW-0863">Zinc-finger</keyword>
<evidence type="ECO:0000256" key="15">
    <source>
        <dbReference type="SAM" id="MobiDB-lite"/>
    </source>
</evidence>
<evidence type="ECO:0000256" key="13">
    <source>
        <dbReference type="ARBA" id="ARBA00044947"/>
    </source>
</evidence>
<dbReference type="GO" id="GO:0042742">
    <property type="term" value="P:defense response to bacterium"/>
    <property type="evidence" value="ECO:0007669"/>
    <property type="project" value="TreeGrafter"/>
</dbReference>
<dbReference type="InterPro" id="IPR000210">
    <property type="entry name" value="BTB/POZ_dom"/>
</dbReference>
<evidence type="ECO:0000313" key="19">
    <source>
        <dbReference type="Proteomes" id="UP001202328"/>
    </source>
</evidence>
<organism evidence="18 19">
    <name type="scientific">Papaver atlanticum</name>
    <dbReference type="NCBI Taxonomy" id="357466"/>
    <lineage>
        <taxon>Eukaryota</taxon>
        <taxon>Viridiplantae</taxon>
        <taxon>Streptophyta</taxon>
        <taxon>Embryophyta</taxon>
        <taxon>Tracheophyta</taxon>
        <taxon>Spermatophyta</taxon>
        <taxon>Magnoliopsida</taxon>
        <taxon>Ranunculales</taxon>
        <taxon>Papaveraceae</taxon>
        <taxon>Papaveroideae</taxon>
        <taxon>Papaver</taxon>
    </lineage>
</organism>
<dbReference type="Proteomes" id="UP001202328">
    <property type="component" value="Unassembled WGS sequence"/>
</dbReference>
<dbReference type="InterPro" id="IPR057250">
    <property type="entry name" value="Znf_C2HC_NPR-type"/>
</dbReference>
<evidence type="ECO:0000256" key="5">
    <source>
        <dbReference type="ARBA" id="ARBA00022737"/>
    </source>
</evidence>
<dbReference type="Gene3D" id="3.30.710.10">
    <property type="entry name" value="Potassium Channel Kv1.1, Chain A"/>
    <property type="match status" value="1"/>
</dbReference>
<dbReference type="InterPro" id="IPR036770">
    <property type="entry name" value="Ankyrin_rpt-contain_sf"/>
</dbReference>
<evidence type="ECO:0000256" key="3">
    <source>
        <dbReference type="ARBA" id="ARBA00022490"/>
    </source>
</evidence>
<keyword evidence="4" id="KW-0479">Metal-binding</keyword>
<keyword evidence="7" id="KW-0833">Ubl conjugation pathway</keyword>
<dbReference type="EMBL" id="JAJJMB010004060">
    <property type="protein sequence ID" value="KAI3944257.1"/>
    <property type="molecule type" value="Genomic_DNA"/>
</dbReference>
<dbReference type="GO" id="GO:2000031">
    <property type="term" value="P:regulation of salicylic acid mediated signaling pathway"/>
    <property type="evidence" value="ECO:0007669"/>
    <property type="project" value="InterPro"/>
</dbReference>
<keyword evidence="9" id="KW-0862">Zinc</keyword>
<keyword evidence="11" id="KW-0539">Nucleus</keyword>
<evidence type="ECO:0000256" key="10">
    <source>
        <dbReference type="ARBA" id="ARBA00023043"/>
    </source>
</evidence>
<dbReference type="SMART" id="SM00225">
    <property type="entry name" value="BTB"/>
    <property type="match status" value="1"/>
</dbReference>
<dbReference type="GO" id="GO:0008270">
    <property type="term" value="F:zinc ion binding"/>
    <property type="evidence" value="ECO:0007669"/>
    <property type="project" value="UniProtKB-KW"/>
</dbReference>
<evidence type="ECO:0000259" key="17">
    <source>
        <dbReference type="PROSITE" id="PS52046"/>
    </source>
</evidence>
<feature type="region of interest" description="Disordered" evidence="15">
    <location>
        <begin position="1"/>
        <end position="20"/>
    </location>
</feature>
<comment type="caution">
    <text evidence="18">The sequence shown here is derived from an EMBL/GenBank/DDBJ whole genome shotgun (WGS) entry which is preliminary data.</text>
</comment>
<protein>
    <submittedName>
        <fullName evidence="18">Uncharacterized protein</fullName>
    </submittedName>
</protein>
<comment type="caution">
    <text evidence="14">Lacks conserved residue(s) required for the propagation of feature annotation.</text>
</comment>
<keyword evidence="3" id="KW-0963">Cytoplasm</keyword>
<evidence type="ECO:0000256" key="1">
    <source>
        <dbReference type="ARBA" id="ARBA00004496"/>
    </source>
</evidence>
<keyword evidence="19" id="KW-1185">Reference proteome</keyword>
<gene>
    <name evidence="18" type="ORF">MKW98_016487</name>
</gene>
<evidence type="ECO:0000313" key="18">
    <source>
        <dbReference type="EMBL" id="KAI3944257.1"/>
    </source>
</evidence>
<dbReference type="GO" id="GO:0050832">
    <property type="term" value="P:defense response to fungus"/>
    <property type="evidence" value="ECO:0007669"/>
    <property type="project" value="UniProtKB-ARBA"/>
</dbReference>
<dbReference type="GO" id="GO:0009862">
    <property type="term" value="P:systemic acquired resistance, salicylic acid mediated signaling pathway"/>
    <property type="evidence" value="ECO:0007669"/>
    <property type="project" value="InterPro"/>
</dbReference>